<dbReference type="AlphaFoldDB" id="A0AAN6UDC2"/>
<dbReference type="GeneID" id="87828684"/>
<protein>
    <submittedName>
        <fullName evidence="1">Uncharacterized protein</fullName>
    </submittedName>
</protein>
<name>A0AAN6UDC2_9PEZI</name>
<accession>A0AAN6UDC2</accession>
<dbReference type="Proteomes" id="UP001302602">
    <property type="component" value="Unassembled WGS sequence"/>
</dbReference>
<keyword evidence="2" id="KW-1185">Reference proteome</keyword>
<sequence length="92" mass="10326">MAGSCFVAWLESSALLNQAPGMDRWSENCKIEHRMGFREMARLPFESGLSLSYSLASCSWHDPLQKEANQVLRYAEKKATMTLSRRSILAAG</sequence>
<proteinExistence type="predicted"/>
<reference evidence="1" key="2">
    <citation type="submission" date="2023-05" db="EMBL/GenBank/DDBJ databases">
        <authorList>
            <consortium name="Lawrence Berkeley National Laboratory"/>
            <person name="Steindorff A."/>
            <person name="Hensen N."/>
            <person name="Bonometti L."/>
            <person name="Westerberg I."/>
            <person name="Brannstrom I.O."/>
            <person name="Guillou S."/>
            <person name="Cros-Aarteil S."/>
            <person name="Calhoun S."/>
            <person name="Haridas S."/>
            <person name="Kuo A."/>
            <person name="Mondo S."/>
            <person name="Pangilinan J."/>
            <person name="Riley R."/>
            <person name="Labutti K."/>
            <person name="Andreopoulos B."/>
            <person name="Lipzen A."/>
            <person name="Chen C."/>
            <person name="Yanf M."/>
            <person name="Daum C."/>
            <person name="Ng V."/>
            <person name="Clum A."/>
            <person name="Ohm R."/>
            <person name="Martin F."/>
            <person name="Silar P."/>
            <person name="Natvig D."/>
            <person name="Lalanne C."/>
            <person name="Gautier V."/>
            <person name="Ament-Velasquez S.L."/>
            <person name="Kruys A."/>
            <person name="Hutchinson M.I."/>
            <person name="Powell A.J."/>
            <person name="Barry K."/>
            <person name="Miller A.N."/>
            <person name="Grigoriev I.V."/>
            <person name="Debuchy R."/>
            <person name="Gladieux P."/>
            <person name="Thoren M.H."/>
            <person name="Johannesson H."/>
        </authorList>
    </citation>
    <scope>NUCLEOTIDE SEQUENCE</scope>
    <source>
        <strain evidence="1">CBS 731.68</strain>
    </source>
</reference>
<evidence type="ECO:0000313" key="1">
    <source>
        <dbReference type="EMBL" id="KAK4129511.1"/>
    </source>
</evidence>
<comment type="caution">
    <text evidence="1">The sequence shown here is derived from an EMBL/GenBank/DDBJ whole genome shotgun (WGS) entry which is preliminary data.</text>
</comment>
<gene>
    <name evidence="1" type="ORF">N657DRAFT_640150</name>
</gene>
<dbReference type="EMBL" id="MU853223">
    <property type="protein sequence ID" value="KAK4129511.1"/>
    <property type="molecule type" value="Genomic_DNA"/>
</dbReference>
<organism evidence="1 2">
    <name type="scientific">Parathielavia appendiculata</name>
    <dbReference type="NCBI Taxonomy" id="2587402"/>
    <lineage>
        <taxon>Eukaryota</taxon>
        <taxon>Fungi</taxon>
        <taxon>Dikarya</taxon>
        <taxon>Ascomycota</taxon>
        <taxon>Pezizomycotina</taxon>
        <taxon>Sordariomycetes</taxon>
        <taxon>Sordariomycetidae</taxon>
        <taxon>Sordariales</taxon>
        <taxon>Chaetomiaceae</taxon>
        <taxon>Parathielavia</taxon>
    </lineage>
</organism>
<reference evidence="1" key="1">
    <citation type="journal article" date="2023" name="Mol. Phylogenet. Evol.">
        <title>Genome-scale phylogeny and comparative genomics of the fungal order Sordariales.</title>
        <authorList>
            <person name="Hensen N."/>
            <person name="Bonometti L."/>
            <person name="Westerberg I."/>
            <person name="Brannstrom I.O."/>
            <person name="Guillou S."/>
            <person name="Cros-Aarteil S."/>
            <person name="Calhoun S."/>
            <person name="Haridas S."/>
            <person name="Kuo A."/>
            <person name="Mondo S."/>
            <person name="Pangilinan J."/>
            <person name="Riley R."/>
            <person name="LaButti K."/>
            <person name="Andreopoulos B."/>
            <person name="Lipzen A."/>
            <person name="Chen C."/>
            <person name="Yan M."/>
            <person name="Daum C."/>
            <person name="Ng V."/>
            <person name="Clum A."/>
            <person name="Steindorff A."/>
            <person name="Ohm R.A."/>
            <person name="Martin F."/>
            <person name="Silar P."/>
            <person name="Natvig D.O."/>
            <person name="Lalanne C."/>
            <person name="Gautier V."/>
            <person name="Ament-Velasquez S.L."/>
            <person name="Kruys A."/>
            <person name="Hutchinson M.I."/>
            <person name="Powell A.J."/>
            <person name="Barry K."/>
            <person name="Miller A.N."/>
            <person name="Grigoriev I.V."/>
            <person name="Debuchy R."/>
            <person name="Gladieux P."/>
            <person name="Hiltunen Thoren M."/>
            <person name="Johannesson H."/>
        </authorList>
    </citation>
    <scope>NUCLEOTIDE SEQUENCE</scope>
    <source>
        <strain evidence="1">CBS 731.68</strain>
    </source>
</reference>
<dbReference type="RefSeq" id="XP_062653282.1">
    <property type="nucleotide sequence ID" value="XM_062791915.1"/>
</dbReference>
<evidence type="ECO:0000313" key="2">
    <source>
        <dbReference type="Proteomes" id="UP001302602"/>
    </source>
</evidence>